<evidence type="ECO:0000313" key="1">
    <source>
        <dbReference type="EMBL" id="GLI54839.1"/>
    </source>
</evidence>
<dbReference type="RefSeq" id="WP_281832906.1">
    <property type="nucleotide sequence ID" value="NZ_BSDY01000001.1"/>
</dbReference>
<reference evidence="1" key="1">
    <citation type="submission" date="2022-12" db="EMBL/GenBank/DDBJ databases">
        <title>Reference genome sequencing for broad-spectrum identification of bacterial and archaeal isolates by mass spectrometry.</title>
        <authorList>
            <person name="Sekiguchi Y."/>
            <person name="Tourlousse D.M."/>
        </authorList>
    </citation>
    <scope>NUCLEOTIDE SEQUENCE</scope>
    <source>
        <strain evidence="1">10succ1</strain>
    </source>
</reference>
<protein>
    <submittedName>
        <fullName evidence="1">Uncharacterized protein</fullName>
    </submittedName>
</protein>
<sequence length="63" mass="7779">MIFKLIEERRTRIVSSYNNSQAIGWLKFKTGEGEIIQRRLYQKNNTKEMYYRYKGQLLPHFEY</sequence>
<comment type="caution">
    <text evidence="1">The sequence shown here is derived from an EMBL/GenBank/DDBJ whole genome shotgun (WGS) entry which is preliminary data.</text>
</comment>
<keyword evidence="2" id="KW-1185">Reference proteome</keyword>
<proteinExistence type="predicted"/>
<name>A0A9W6GJ50_9FUSO</name>
<evidence type="ECO:0000313" key="2">
    <source>
        <dbReference type="Proteomes" id="UP001144471"/>
    </source>
</evidence>
<organism evidence="1 2">
    <name type="scientific">Propionigenium maris DSM 9537</name>
    <dbReference type="NCBI Taxonomy" id="1123000"/>
    <lineage>
        <taxon>Bacteria</taxon>
        <taxon>Fusobacteriati</taxon>
        <taxon>Fusobacteriota</taxon>
        <taxon>Fusobacteriia</taxon>
        <taxon>Fusobacteriales</taxon>
        <taxon>Fusobacteriaceae</taxon>
        <taxon>Propionigenium</taxon>
    </lineage>
</organism>
<dbReference type="EMBL" id="BSDY01000001">
    <property type="protein sequence ID" value="GLI54839.1"/>
    <property type="molecule type" value="Genomic_DNA"/>
</dbReference>
<gene>
    <name evidence="1" type="ORF">PM10SUCC1_03540</name>
</gene>
<accession>A0A9W6GJ50</accession>
<dbReference type="Proteomes" id="UP001144471">
    <property type="component" value="Unassembled WGS sequence"/>
</dbReference>
<dbReference type="AlphaFoldDB" id="A0A9W6GJ50"/>